<feature type="signal peptide" evidence="1">
    <location>
        <begin position="1"/>
        <end position="34"/>
    </location>
</feature>
<reference evidence="2" key="1">
    <citation type="journal article" date="2014" name="Int. J. Syst. Evol. Microbiol.">
        <title>Complete genome sequence of Corynebacterium casei LMG S-19264T (=DSM 44701T), isolated from a smear-ripened cheese.</title>
        <authorList>
            <consortium name="US DOE Joint Genome Institute (JGI-PGF)"/>
            <person name="Walter F."/>
            <person name="Albersmeier A."/>
            <person name="Kalinowski J."/>
            <person name="Ruckert C."/>
        </authorList>
    </citation>
    <scope>NUCLEOTIDE SEQUENCE</scope>
    <source>
        <strain evidence="2">JCM 4386</strain>
    </source>
</reference>
<keyword evidence="1" id="KW-0732">Signal</keyword>
<dbReference type="EMBL" id="BMTL01000011">
    <property type="protein sequence ID" value="GGR90577.1"/>
    <property type="molecule type" value="Genomic_DNA"/>
</dbReference>
<reference evidence="2" key="2">
    <citation type="submission" date="2020-09" db="EMBL/GenBank/DDBJ databases">
        <authorList>
            <person name="Sun Q."/>
            <person name="Ohkuma M."/>
        </authorList>
    </citation>
    <scope>NUCLEOTIDE SEQUENCE</scope>
    <source>
        <strain evidence="2">JCM 4386</strain>
    </source>
</reference>
<dbReference type="Proteomes" id="UP000606194">
    <property type="component" value="Unassembled WGS sequence"/>
</dbReference>
<evidence type="ECO:0000313" key="2">
    <source>
        <dbReference type="EMBL" id="GGR90577.1"/>
    </source>
</evidence>
<protein>
    <submittedName>
        <fullName evidence="2">Uncharacterized protein</fullName>
    </submittedName>
</protein>
<feature type="chain" id="PRO_5037410018" evidence="1">
    <location>
        <begin position="35"/>
        <end position="140"/>
    </location>
</feature>
<comment type="caution">
    <text evidence="2">The sequence shown here is derived from an EMBL/GenBank/DDBJ whole genome shotgun (WGS) entry which is preliminary data.</text>
</comment>
<dbReference type="AlphaFoldDB" id="A0A918FWM5"/>
<name>A0A918FWM5_9ACTN</name>
<keyword evidence="3" id="KW-1185">Reference proteome</keyword>
<evidence type="ECO:0000256" key="1">
    <source>
        <dbReference type="SAM" id="SignalP"/>
    </source>
</evidence>
<evidence type="ECO:0000313" key="3">
    <source>
        <dbReference type="Proteomes" id="UP000606194"/>
    </source>
</evidence>
<accession>A0A918FWM5</accession>
<dbReference type="RefSeq" id="WP_190149933.1">
    <property type="nucleotide sequence ID" value="NZ_BMTL01000011.1"/>
</dbReference>
<organism evidence="2 3">
    <name type="scientific">Streptomyces humidus</name>
    <dbReference type="NCBI Taxonomy" id="52259"/>
    <lineage>
        <taxon>Bacteria</taxon>
        <taxon>Bacillati</taxon>
        <taxon>Actinomycetota</taxon>
        <taxon>Actinomycetes</taxon>
        <taxon>Kitasatosporales</taxon>
        <taxon>Streptomycetaceae</taxon>
        <taxon>Streptomyces</taxon>
    </lineage>
</organism>
<sequence length="140" mass="15207">MFNVREISKRIAAPFAAFALVAGISTLTATPASASTIKDGWIQLCPWGNYRVHLTYDVTGLPQQLTPVLNPGDDCWWGPMPAGVQYALIDMVGHFNTSGGTFAVIGPDRKYETFYNGKGIGFAAEGTTESHGLAAHYYRY</sequence>
<proteinExistence type="predicted"/>
<gene>
    <name evidence="2" type="ORF">GCM10010269_32200</name>
</gene>